<protein>
    <recommendedName>
        <fullName evidence="5">Hydrophobin</fullName>
    </recommendedName>
</protein>
<keyword evidence="2" id="KW-0732">Signal</keyword>
<evidence type="ECO:0000256" key="1">
    <source>
        <dbReference type="ARBA" id="ARBA00023157"/>
    </source>
</evidence>
<dbReference type="Proteomes" id="UP000054383">
    <property type="component" value="Unassembled WGS sequence"/>
</dbReference>
<accession>A0A0U1LLJ4</accession>
<dbReference type="InterPro" id="IPR001338">
    <property type="entry name" value="Class_I_Hydrophobin"/>
</dbReference>
<dbReference type="OrthoDB" id="4468925at2759"/>
<dbReference type="STRING" id="28573.A0A0U1LLJ4"/>
<gene>
    <name evidence="3" type="ORF">PISL3812_00318</name>
</gene>
<feature type="signal peptide" evidence="2">
    <location>
        <begin position="1"/>
        <end position="17"/>
    </location>
</feature>
<organism evidence="3 4">
    <name type="scientific">Talaromyces islandicus</name>
    <name type="common">Penicillium islandicum</name>
    <dbReference type="NCBI Taxonomy" id="28573"/>
    <lineage>
        <taxon>Eukaryota</taxon>
        <taxon>Fungi</taxon>
        <taxon>Dikarya</taxon>
        <taxon>Ascomycota</taxon>
        <taxon>Pezizomycotina</taxon>
        <taxon>Eurotiomycetes</taxon>
        <taxon>Eurotiomycetidae</taxon>
        <taxon>Eurotiales</taxon>
        <taxon>Trichocomaceae</taxon>
        <taxon>Talaromyces</taxon>
        <taxon>Talaromyces sect. Islandici</taxon>
    </lineage>
</organism>
<evidence type="ECO:0008006" key="5">
    <source>
        <dbReference type="Google" id="ProtNLM"/>
    </source>
</evidence>
<dbReference type="SMART" id="SM00075">
    <property type="entry name" value="HYDRO"/>
    <property type="match status" value="1"/>
</dbReference>
<keyword evidence="1" id="KW-1015">Disulfide bond</keyword>
<evidence type="ECO:0000256" key="2">
    <source>
        <dbReference type="SAM" id="SignalP"/>
    </source>
</evidence>
<dbReference type="OMA" id="CENVIAC"/>
<dbReference type="GO" id="GO:0009277">
    <property type="term" value="C:fungal-type cell wall"/>
    <property type="evidence" value="ECO:0007669"/>
    <property type="project" value="InterPro"/>
</dbReference>
<feature type="chain" id="PRO_5006711073" description="Hydrophobin" evidence="2">
    <location>
        <begin position="18"/>
        <end position="119"/>
    </location>
</feature>
<dbReference type="AlphaFoldDB" id="A0A0U1LLJ4"/>
<proteinExistence type="predicted"/>
<evidence type="ECO:0000313" key="3">
    <source>
        <dbReference type="EMBL" id="CRG82971.1"/>
    </source>
</evidence>
<reference evidence="3 4" key="1">
    <citation type="submission" date="2015-04" db="EMBL/GenBank/DDBJ databases">
        <authorList>
            <person name="Syromyatnikov M.Y."/>
            <person name="Popov V.N."/>
        </authorList>
    </citation>
    <scope>NUCLEOTIDE SEQUENCE [LARGE SCALE GENOMIC DNA]</scope>
    <source>
        <strain evidence="3">WF-38-12</strain>
    </source>
</reference>
<dbReference type="EMBL" id="CVMT01000001">
    <property type="protein sequence ID" value="CRG82971.1"/>
    <property type="molecule type" value="Genomic_DNA"/>
</dbReference>
<keyword evidence="4" id="KW-1185">Reference proteome</keyword>
<sequence>MKCDIISVIAFAAVAAAFPPGPAHPSGGKGITIEEAKANCPSGEVACCQNTEVLKADGVLGNLLGKGLLNNLIGTGDSSCAKTSLIENLNILGFTEKGKEGVQCSSTTACCSGDKCVAI</sequence>
<dbReference type="GO" id="GO:0005199">
    <property type="term" value="F:structural constituent of cell wall"/>
    <property type="evidence" value="ECO:0007669"/>
    <property type="project" value="InterPro"/>
</dbReference>
<evidence type="ECO:0000313" key="4">
    <source>
        <dbReference type="Proteomes" id="UP000054383"/>
    </source>
</evidence>
<name>A0A0U1LLJ4_TALIS</name>